<organism evidence="1 2">
    <name type="scientific">Prosthecobacter debontii</name>
    <dbReference type="NCBI Taxonomy" id="48467"/>
    <lineage>
        <taxon>Bacteria</taxon>
        <taxon>Pseudomonadati</taxon>
        <taxon>Verrucomicrobiota</taxon>
        <taxon>Verrucomicrobiia</taxon>
        <taxon>Verrucomicrobiales</taxon>
        <taxon>Verrucomicrobiaceae</taxon>
        <taxon>Prosthecobacter</taxon>
    </lineage>
</organism>
<keyword evidence="2" id="KW-1185">Reference proteome</keyword>
<dbReference type="Proteomes" id="UP000190774">
    <property type="component" value="Unassembled WGS sequence"/>
</dbReference>
<proteinExistence type="predicted"/>
<gene>
    <name evidence="1" type="ORF">SAMN02745166_05023</name>
</gene>
<dbReference type="STRING" id="48467.SAMN02745166_05023"/>
<evidence type="ECO:0008006" key="3">
    <source>
        <dbReference type="Google" id="ProtNLM"/>
    </source>
</evidence>
<sequence>MLTLAEIEQWKDDFITQGTEALRSHPRDLAQQFEAREKTLLAKVGELTLHVDVLKKAHRYLGKDLPDGISW</sequence>
<protein>
    <recommendedName>
        <fullName evidence="3">Transposase</fullName>
    </recommendedName>
</protein>
<dbReference type="OrthoDB" id="5513077at2"/>
<evidence type="ECO:0000313" key="1">
    <source>
        <dbReference type="EMBL" id="SKB08784.1"/>
    </source>
</evidence>
<reference evidence="2" key="1">
    <citation type="submission" date="2017-02" db="EMBL/GenBank/DDBJ databases">
        <authorList>
            <person name="Varghese N."/>
            <person name="Submissions S."/>
        </authorList>
    </citation>
    <scope>NUCLEOTIDE SEQUENCE [LARGE SCALE GENOMIC DNA]</scope>
    <source>
        <strain evidence="2">ATCC 700200</strain>
    </source>
</reference>
<evidence type="ECO:0000313" key="2">
    <source>
        <dbReference type="Proteomes" id="UP000190774"/>
    </source>
</evidence>
<dbReference type="AlphaFoldDB" id="A0A1T4Z469"/>
<accession>A0A1T4Z469</accession>
<name>A0A1T4Z469_9BACT</name>
<dbReference type="EMBL" id="FUYE01000030">
    <property type="protein sequence ID" value="SKB08784.1"/>
    <property type="molecule type" value="Genomic_DNA"/>
</dbReference>